<evidence type="ECO:0000256" key="1">
    <source>
        <dbReference type="SAM" id="MobiDB-lite"/>
    </source>
</evidence>
<reference evidence="4" key="2">
    <citation type="submission" date="2022-06" db="EMBL/GenBank/DDBJ databases">
        <title>PHB producers.</title>
        <authorList>
            <person name="Besaury L."/>
        </authorList>
    </citation>
    <scope>NUCLEOTIDE SEQUENCE</scope>
    <source>
        <strain evidence="3 6">SEWS6</strain>
    </source>
</reference>
<gene>
    <name evidence="2" type="ORF">FSO04_44405</name>
    <name evidence="4" type="ORF">NIE36_06820</name>
    <name evidence="3" type="ORF">OSB80_06835</name>
</gene>
<dbReference type="Proteomes" id="UP001242288">
    <property type="component" value="Unassembled WGS sequence"/>
</dbReference>
<organism evidence="2 5">
    <name type="scientific">Paraburkholderia madseniana</name>
    <dbReference type="NCBI Taxonomy" id="2599607"/>
    <lineage>
        <taxon>Bacteria</taxon>
        <taxon>Pseudomonadati</taxon>
        <taxon>Pseudomonadota</taxon>
        <taxon>Betaproteobacteria</taxon>
        <taxon>Burkholderiales</taxon>
        <taxon>Burkholderiaceae</taxon>
        <taxon>Paraburkholderia</taxon>
    </lineage>
</organism>
<reference evidence="2 5" key="1">
    <citation type="journal article" date="2020" name="Int. J. Syst. Evol. Microbiol.">
        <title>Paraburkholderia madseniana sp. nov., a phenolic acid-degrading bacterium isolated from acidic forest soil.</title>
        <authorList>
            <person name="Wilhelm R.C."/>
            <person name="Murphy S.J.L."/>
            <person name="Feriancek N.M."/>
            <person name="Karasz D.C."/>
            <person name="DeRito C.M."/>
            <person name="Newman J.D."/>
            <person name="Buckley D.H."/>
        </authorList>
    </citation>
    <scope>NUCLEOTIDE SEQUENCE [LARGE SCALE GENOMIC DNA]</scope>
    <source>
        <strain evidence="2 5">RP11</strain>
    </source>
</reference>
<evidence type="ECO:0000313" key="4">
    <source>
        <dbReference type="EMBL" id="MDQ6406921.1"/>
    </source>
</evidence>
<dbReference type="OrthoDB" id="9795505at2"/>
<accession>A0A6N6W0A8</accession>
<keyword evidence="6" id="KW-1185">Reference proteome</keyword>
<protein>
    <submittedName>
        <fullName evidence="2">Uncharacterized protein</fullName>
    </submittedName>
</protein>
<name>A0A6N6W0A8_9BURK</name>
<feature type="region of interest" description="Disordered" evidence="1">
    <location>
        <begin position="1"/>
        <end position="20"/>
    </location>
</feature>
<evidence type="ECO:0000313" key="5">
    <source>
        <dbReference type="Proteomes" id="UP000463700"/>
    </source>
</evidence>
<proteinExistence type="predicted"/>
<sequence>MSSAALSVSSISVSPDAPRSAVALRAVTKGYRTFRANYGGSSAQSGLQQGSAVRAASARSSVSEAIDQYGHLRSNRQRLHGKFDNPKVLGTQARYQRFLSYGESEQYQVRLKRLRDALRKQND</sequence>
<dbReference type="Proteomes" id="UP000463700">
    <property type="component" value="Unassembled WGS sequence"/>
</dbReference>
<dbReference type="EMBL" id="JAPKHW010000004">
    <property type="protein sequence ID" value="MCX4145090.1"/>
    <property type="molecule type" value="Genomic_DNA"/>
</dbReference>
<dbReference type="EMBL" id="JAMXWF010000004">
    <property type="protein sequence ID" value="MDQ6406921.1"/>
    <property type="molecule type" value="Genomic_DNA"/>
</dbReference>
<dbReference type="RefSeq" id="WP_154567668.1">
    <property type="nucleotide sequence ID" value="NZ_JAMXWF010000004.1"/>
</dbReference>
<dbReference type="AlphaFoldDB" id="A0A6N6W0A8"/>
<evidence type="ECO:0000313" key="2">
    <source>
        <dbReference type="EMBL" id="KAE8753579.1"/>
    </source>
</evidence>
<comment type="caution">
    <text evidence="2">The sequence shown here is derived from an EMBL/GenBank/DDBJ whole genome shotgun (WGS) entry which is preliminary data.</text>
</comment>
<evidence type="ECO:0000313" key="6">
    <source>
        <dbReference type="Proteomes" id="UP001209412"/>
    </source>
</evidence>
<evidence type="ECO:0000313" key="3">
    <source>
        <dbReference type="EMBL" id="MCX4145090.1"/>
    </source>
</evidence>
<dbReference type="Proteomes" id="UP001209412">
    <property type="component" value="Unassembled WGS sequence"/>
</dbReference>
<feature type="compositionally biased region" description="Low complexity" evidence="1">
    <location>
        <begin position="1"/>
        <end position="14"/>
    </location>
</feature>
<dbReference type="EMBL" id="VOSW01000193">
    <property type="protein sequence ID" value="KAE8753579.1"/>
    <property type="molecule type" value="Genomic_DNA"/>
</dbReference>